<organism evidence="2 3">
    <name type="scientific">Clitoria ternatea</name>
    <name type="common">Butterfly pea</name>
    <dbReference type="NCBI Taxonomy" id="43366"/>
    <lineage>
        <taxon>Eukaryota</taxon>
        <taxon>Viridiplantae</taxon>
        <taxon>Streptophyta</taxon>
        <taxon>Embryophyta</taxon>
        <taxon>Tracheophyta</taxon>
        <taxon>Spermatophyta</taxon>
        <taxon>Magnoliopsida</taxon>
        <taxon>eudicotyledons</taxon>
        <taxon>Gunneridae</taxon>
        <taxon>Pentapetalae</taxon>
        <taxon>rosids</taxon>
        <taxon>fabids</taxon>
        <taxon>Fabales</taxon>
        <taxon>Fabaceae</taxon>
        <taxon>Papilionoideae</taxon>
        <taxon>50 kb inversion clade</taxon>
        <taxon>NPAAA clade</taxon>
        <taxon>indigoferoid/millettioid clade</taxon>
        <taxon>Phaseoleae</taxon>
        <taxon>Clitoria</taxon>
    </lineage>
</organism>
<dbReference type="EMBL" id="JAYKXN010000008">
    <property type="protein sequence ID" value="KAK7263294.1"/>
    <property type="molecule type" value="Genomic_DNA"/>
</dbReference>
<evidence type="ECO:0000313" key="3">
    <source>
        <dbReference type="Proteomes" id="UP001359559"/>
    </source>
</evidence>
<name>A0AAN9ET97_CLITE</name>
<gene>
    <name evidence="2" type="ORF">RJT34_30881</name>
</gene>
<keyword evidence="1" id="KW-0812">Transmembrane</keyword>
<evidence type="ECO:0000256" key="1">
    <source>
        <dbReference type="SAM" id="Phobius"/>
    </source>
</evidence>
<sequence>MMPSSFCFQCQIKKLERTRLLFCINHLLFFKCNLNPFIEAIIYHFLSMSSKLSSLVLTFILIRVHLTCVTLYLIRN</sequence>
<keyword evidence="3" id="KW-1185">Reference proteome</keyword>
<protein>
    <submittedName>
        <fullName evidence="2">Uncharacterized protein</fullName>
    </submittedName>
</protein>
<comment type="caution">
    <text evidence="2">The sequence shown here is derived from an EMBL/GenBank/DDBJ whole genome shotgun (WGS) entry which is preliminary data.</text>
</comment>
<dbReference type="AlphaFoldDB" id="A0AAN9ET97"/>
<keyword evidence="1" id="KW-1133">Transmembrane helix</keyword>
<keyword evidence="1" id="KW-0472">Membrane</keyword>
<feature type="transmembrane region" description="Helical" evidence="1">
    <location>
        <begin position="20"/>
        <end position="46"/>
    </location>
</feature>
<reference evidence="2 3" key="1">
    <citation type="submission" date="2024-01" db="EMBL/GenBank/DDBJ databases">
        <title>The genomes of 5 underutilized Papilionoideae crops provide insights into root nodulation and disease resistance.</title>
        <authorList>
            <person name="Yuan L."/>
        </authorList>
    </citation>
    <scope>NUCLEOTIDE SEQUENCE [LARGE SCALE GENOMIC DNA]</scope>
    <source>
        <strain evidence="2">LY-2023</strain>
        <tissue evidence="2">Leaf</tissue>
    </source>
</reference>
<dbReference type="Proteomes" id="UP001359559">
    <property type="component" value="Unassembled WGS sequence"/>
</dbReference>
<evidence type="ECO:0000313" key="2">
    <source>
        <dbReference type="EMBL" id="KAK7263294.1"/>
    </source>
</evidence>
<accession>A0AAN9ET97</accession>
<feature type="transmembrane region" description="Helical" evidence="1">
    <location>
        <begin position="52"/>
        <end position="74"/>
    </location>
</feature>
<proteinExistence type="predicted"/>